<protein>
    <recommendedName>
        <fullName evidence="8">GTPase Obg</fullName>
        <ecNumber evidence="8">3.6.5.-</ecNumber>
    </recommendedName>
    <alternativeName>
        <fullName evidence="8">GTP-binding protein Obg</fullName>
    </alternativeName>
</protein>
<gene>
    <name evidence="8 11" type="primary">obg</name>
    <name evidence="11" type="ORF">GCM10007962_29710</name>
</gene>
<dbReference type="GO" id="GO:0000287">
    <property type="term" value="F:magnesium ion binding"/>
    <property type="evidence" value="ECO:0007669"/>
    <property type="project" value="InterPro"/>
</dbReference>
<dbReference type="NCBIfam" id="NF008955">
    <property type="entry name" value="PRK12297.1"/>
    <property type="match status" value="1"/>
</dbReference>
<dbReference type="Pfam" id="PF01018">
    <property type="entry name" value="GTP1_OBG"/>
    <property type="match status" value="1"/>
</dbReference>
<dbReference type="Pfam" id="PF01926">
    <property type="entry name" value="MMR_HSR1"/>
    <property type="match status" value="1"/>
</dbReference>
<dbReference type="InterPro" id="IPR045086">
    <property type="entry name" value="OBG_GTPase"/>
</dbReference>
<dbReference type="NCBIfam" id="NF008956">
    <property type="entry name" value="PRK12299.1"/>
    <property type="match status" value="1"/>
</dbReference>
<reference evidence="11" key="2">
    <citation type="submission" date="2020-09" db="EMBL/GenBank/DDBJ databases">
        <authorList>
            <person name="Sun Q."/>
            <person name="Ohkuma M."/>
        </authorList>
    </citation>
    <scope>NUCLEOTIDE SEQUENCE</scope>
    <source>
        <strain evidence="11">JCM 12862</strain>
    </source>
</reference>
<proteinExistence type="inferred from homology"/>
<evidence type="ECO:0000256" key="6">
    <source>
        <dbReference type="ARBA" id="ARBA00022842"/>
    </source>
</evidence>
<dbReference type="InterPro" id="IPR006169">
    <property type="entry name" value="GTP1_OBG_dom"/>
</dbReference>
<dbReference type="SUPFAM" id="SSF82051">
    <property type="entry name" value="Obg GTP-binding protein N-terminal domain"/>
    <property type="match status" value="1"/>
</dbReference>
<dbReference type="InterPro" id="IPR005225">
    <property type="entry name" value="Small_GTP-bd"/>
</dbReference>
<dbReference type="NCBIfam" id="TIGR02729">
    <property type="entry name" value="Obg_CgtA"/>
    <property type="match status" value="1"/>
</dbReference>
<feature type="domain" description="OBG-type G" evidence="9">
    <location>
        <begin position="163"/>
        <end position="331"/>
    </location>
</feature>
<evidence type="ECO:0000313" key="11">
    <source>
        <dbReference type="EMBL" id="GGK33386.1"/>
    </source>
</evidence>
<dbReference type="RefSeq" id="WP_188654603.1">
    <property type="nucleotide sequence ID" value="NZ_BMNR01000008.1"/>
</dbReference>
<evidence type="ECO:0000256" key="2">
    <source>
        <dbReference type="ARBA" id="ARBA00022490"/>
    </source>
</evidence>
<evidence type="ECO:0000256" key="5">
    <source>
        <dbReference type="ARBA" id="ARBA00022801"/>
    </source>
</evidence>
<evidence type="ECO:0000313" key="12">
    <source>
        <dbReference type="Proteomes" id="UP000612329"/>
    </source>
</evidence>
<dbReference type="Gene3D" id="2.70.210.12">
    <property type="entry name" value="GTP1/OBG domain"/>
    <property type="match status" value="1"/>
</dbReference>
<feature type="domain" description="Obg" evidence="10">
    <location>
        <begin position="4"/>
        <end position="162"/>
    </location>
</feature>
<dbReference type="Proteomes" id="UP000612329">
    <property type="component" value="Unassembled WGS sequence"/>
</dbReference>
<keyword evidence="4 8" id="KW-0547">Nucleotide-binding</keyword>
<evidence type="ECO:0000256" key="8">
    <source>
        <dbReference type="HAMAP-Rule" id="MF_01454"/>
    </source>
</evidence>
<evidence type="ECO:0000259" key="10">
    <source>
        <dbReference type="PROSITE" id="PS51883"/>
    </source>
</evidence>
<reference evidence="11" key="1">
    <citation type="journal article" date="2014" name="Int. J. Syst. Evol. Microbiol.">
        <title>Complete genome sequence of Corynebacterium casei LMG S-19264T (=DSM 44701T), isolated from a smear-ripened cheese.</title>
        <authorList>
            <consortium name="US DOE Joint Genome Institute (JGI-PGF)"/>
            <person name="Walter F."/>
            <person name="Albersmeier A."/>
            <person name="Kalinowski J."/>
            <person name="Ruckert C."/>
        </authorList>
    </citation>
    <scope>NUCLEOTIDE SEQUENCE</scope>
    <source>
        <strain evidence="11">JCM 12862</strain>
    </source>
</reference>
<feature type="binding site" evidence="8">
    <location>
        <position position="196"/>
    </location>
    <ligand>
        <name>Mg(2+)</name>
        <dbReference type="ChEBI" id="CHEBI:18420"/>
    </ligand>
</feature>
<comment type="similarity">
    <text evidence="1 8">Belongs to the TRAFAC class OBG-HflX-like GTPase superfamily. OBG GTPase family.</text>
</comment>
<dbReference type="AlphaFoldDB" id="A0A8J3BP96"/>
<evidence type="ECO:0000256" key="1">
    <source>
        <dbReference type="ARBA" id="ARBA00007699"/>
    </source>
</evidence>
<dbReference type="PIRSF" id="PIRSF002401">
    <property type="entry name" value="GTP_bd_Obg/CgtA"/>
    <property type="match status" value="1"/>
</dbReference>
<feature type="binding site" evidence="8">
    <location>
        <begin position="312"/>
        <end position="314"/>
    </location>
    <ligand>
        <name>GTP</name>
        <dbReference type="ChEBI" id="CHEBI:37565"/>
    </ligand>
</feature>
<dbReference type="PROSITE" id="PS51710">
    <property type="entry name" value="G_OBG"/>
    <property type="match status" value="1"/>
</dbReference>
<dbReference type="InterPro" id="IPR036726">
    <property type="entry name" value="GTP1_OBG_dom_sf"/>
</dbReference>
<evidence type="ECO:0000256" key="4">
    <source>
        <dbReference type="ARBA" id="ARBA00022741"/>
    </source>
</evidence>
<comment type="caution">
    <text evidence="11">The sequence shown here is derived from an EMBL/GenBank/DDBJ whole genome shotgun (WGS) entry which is preliminary data.</text>
</comment>
<dbReference type="InterPro" id="IPR006073">
    <property type="entry name" value="GTP-bd"/>
</dbReference>
<organism evidence="11 12">
    <name type="scientific">Yeosuana aromativorans</name>
    <dbReference type="NCBI Taxonomy" id="288019"/>
    <lineage>
        <taxon>Bacteria</taxon>
        <taxon>Pseudomonadati</taxon>
        <taxon>Bacteroidota</taxon>
        <taxon>Flavobacteriia</taxon>
        <taxon>Flavobacteriales</taxon>
        <taxon>Flavobacteriaceae</taxon>
        <taxon>Yeosuana</taxon>
    </lineage>
</organism>
<comment type="cofactor">
    <cofactor evidence="8">
        <name>Mg(2+)</name>
        <dbReference type="ChEBI" id="CHEBI:18420"/>
    </cofactor>
</comment>
<dbReference type="NCBIfam" id="TIGR00231">
    <property type="entry name" value="small_GTP"/>
    <property type="match status" value="1"/>
</dbReference>
<dbReference type="InterPro" id="IPR006074">
    <property type="entry name" value="GTP1-OBG_CS"/>
</dbReference>
<comment type="subunit">
    <text evidence="8">Monomer.</text>
</comment>
<keyword evidence="3 8" id="KW-0479">Metal-binding</keyword>
<evidence type="ECO:0000256" key="3">
    <source>
        <dbReference type="ARBA" id="ARBA00022723"/>
    </source>
</evidence>
<comment type="function">
    <text evidence="8">An essential GTPase which binds GTP, GDP and possibly (p)ppGpp with moderate affinity, with high nucleotide exchange rates and a fairly low GTP hydrolysis rate. Plays a role in control of the cell cycle, stress response, ribosome biogenesis and in those bacteria that undergo differentiation, in morphogenesis control.</text>
</comment>
<dbReference type="SUPFAM" id="SSF52540">
    <property type="entry name" value="P-loop containing nucleoside triphosphate hydrolases"/>
    <property type="match status" value="1"/>
</dbReference>
<evidence type="ECO:0000259" key="9">
    <source>
        <dbReference type="PROSITE" id="PS51710"/>
    </source>
</evidence>
<dbReference type="GO" id="GO:0042254">
    <property type="term" value="P:ribosome biogenesis"/>
    <property type="evidence" value="ECO:0007669"/>
    <property type="project" value="UniProtKB-UniRule"/>
</dbReference>
<dbReference type="EC" id="3.6.5.-" evidence="8"/>
<comment type="subcellular location">
    <subcellularLocation>
        <location evidence="8">Cytoplasm</location>
    </subcellularLocation>
</comment>
<feature type="binding site" evidence="8">
    <location>
        <position position="176"/>
    </location>
    <ligand>
        <name>Mg(2+)</name>
        <dbReference type="ChEBI" id="CHEBI:18420"/>
    </ligand>
</feature>
<feature type="binding site" evidence="8">
    <location>
        <begin position="169"/>
        <end position="176"/>
    </location>
    <ligand>
        <name>GTP</name>
        <dbReference type="ChEBI" id="CHEBI:37565"/>
    </ligand>
</feature>
<dbReference type="InterPro" id="IPR031167">
    <property type="entry name" value="G_OBG"/>
</dbReference>
<dbReference type="Gene3D" id="3.40.50.300">
    <property type="entry name" value="P-loop containing nucleotide triphosphate hydrolases"/>
    <property type="match status" value="1"/>
</dbReference>
<dbReference type="PROSITE" id="PS00905">
    <property type="entry name" value="GTP1_OBG"/>
    <property type="match status" value="1"/>
</dbReference>
<dbReference type="PROSITE" id="PS51883">
    <property type="entry name" value="OBG"/>
    <property type="match status" value="1"/>
</dbReference>
<dbReference type="PRINTS" id="PR00326">
    <property type="entry name" value="GTP1OBG"/>
</dbReference>
<dbReference type="GO" id="GO:0005737">
    <property type="term" value="C:cytoplasm"/>
    <property type="evidence" value="ECO:0007669"/>
    <property type="project" value="UniProtKB-SubCell"/>
</dbReference>
<dbReference type="InterPro" id="IPR014100">
    <property type="entry name" value="GTP-bd_Obg/CgtA"/>
</dbReference>
<keyword evidence="7 8" id="KW-0342">GTP-binding</keyword>
<evidence type="ECO:0000256" key="7">
    <source>
        <dbReference type="ARBA" id="ARBA00023134"/>
    </source>
</evidence>
<dbReference type="CDD" id="cd01898">
    <property type="entry name" value="Obg"/>
    <property type="match status" value="1"/>
</dbReference>
<dbReference type="GO" id="GO:0005525">
    <property type="term" value="F:GTP binding"/>
    <property type="evidence" value="ECO:0007669"/>
    <property type="project" value="UniProtKB-UniRule"/>
</dbReference>
<dbReference type="PANTHER" id="PTHR11702:SF31">
    <property type="entry name" value="MITOCHONDRIAL RIBOSOME-ASSOCIATED GTPASE 2"/>
    <property type="match status" value="1"/>
</dbReference>
<dbReference type="InterPro" id="IPR027417">
    <property type="entry name" value="P-loop_NTPase"/>
</dbReference>
<dbReference type="FunFam" id="2.70.210.12:FF:000001">
    <property type="entry name" value="GTPase Obg"/>
    <property type="match status" value="1"/>
</dbReference>
<keyword evidence="5 8" id="KW-0378">Hydrolase</keyword>
<dbReference type="PANTHER" id="PTHR11702">
    <property type="entry name" value="DEVELOPMENTALLY REGULATED GTP-BINDING PROTEIN-RELATED"/>
    <property type="match status" value="1"/>
</dbReference>
<keyword evidence="6 8" id="KW-0460">Magnesium</keyword>
<dbReference type="GO" id="GO:0003924">
    <property type="term" value="F:GTPase activity"/>
    <property type="evidence" value="ECO:0007669"/>
    <property type="project" value="UniProtKB-UniRule"/>
</dbReference>
<feature type="binding site" evidence="8">
    <location>
        <begin position="194"/>
        <end position="198"/>
    </location>
    <ligand>
        <name>GTP</name>
        <dbReference type="ChEBI" id="CHEBI:37565"/>
    </ligand>
</feature>
<keyword evidence="12" id="KW-1185">Reference proteome</keyword>
<feature type="binding site" evidence="8">
    <location>
        <begin position="283"/>
        <end position="286"/>
    </location>
    <ligand>
        <name>GTP</name>
        <dbReference type="ChEBI" id="CHEBI:37565"/>
    </ligand>
</feature>
<dbReference type="HAMAP" id="MF_01454">
    <property type="entry name" value="GTPase_Obg"/>
    <property type="match status" value="1"/>
</dbReference>
<feature type="binding site" evidence="8">
    <location>
        <begin position="216"/>
        <end position="219"/>
    </location>
    <ligand>
        <name>GTP</name>
        <dbReference type="ChEBI" id="CHEBI:37565"/>
    </ligand>
</feature>
<accession>A0A8J3BP96</accession>
<name>A0A8J3BP96_9FLAO</name>
<sequence>MTEGNFVDYVKMFVSSGNGGKGSAHLHREKFITKGGPDGGDGGRGGHVIIRGNSNLWTLLHLKFKKHIRAGHGEHGSKSRSFGADGEDVYVDVPLGTVVRDTETNDIIFEITKDGEEKIIAEGGKGGLGNWHFRSATNQTPRYAQPGLPLEERHITLELKVLADVGLVGFPNAGKSTLLSVVTAAKPKIADYEFTTLKPNLGIVEYRDFQTFVMADIPGIIEGAAEGKGLGHYFLRHIERNSILLFLIPADADDIKRQYDILLDELRRYNPEMLDKERIIAISKCDLLDDELKAELKKELDKELPIPYLFISSVAQQGITELKDTLWKMLNN</sequence>
<keyword evidence="2 8" id="KW-0963">Cytoplasm</keyword>
<dbReference type="EMBL" id="BMNR01000008">
    <property type="protein sequence ID" value="GGK33386.1"/>
    <property type="molecule type" value="Genomic_DNA"/>
</dbReference>
<dbReference type="GO" id="GO:0043022">
    <property type="term" value="F:ribosome binding"/>
    <property type="evidence" value="ECO:0007669"/>
    <property type="project" value="UniProtKB-ARBA"/>
</dbReference>